<gene>
    <name evidence="1" type="ORF">NPIL_257801</name>
</gene>
<organism evidence="1 2">
    <name type="scientific">Nephila pilipes</name>
    <name type="common">Giant wood spider</name>
    <name type="synonym">Nephila maculata</name>
    <dbReference type="NCBI Taxonomy" id="299642"/>
    <lineage>
        <taxon>Eukaryota</taxon>
        <taxon>Metazoa</taxon>
        <taxon>Ecdysozoa</taxon>
        <taxon>Arthropoda</taxon>
        <taxon>Chelicerata</taxon>
        <taxon>Arachnida</taxon>
        <taxon>Araneae</taxon>
        <taxon>Araneomorphae</taxon>
        <taxon>Entelegynae</taxon>
        <taxon>Araneoidea</taxon>
        <taxon>Nephilidae</taxon>
        <taxon>Nephila</taxon>
    </lineage>
</organism>
<evidence type="ECO:0000313" key="1">
    <source>
        <dbReference type="EMBL" id="GFT06575.1"/>
    </source>
</evidence>
<dbReference type="EMBL" id="BMAW01008039">
    <property type="protein sequence ID" value="GFT06575.1"/>
    <property type="molecule type" value="Genomic_DNA"/>
</dbReference>
<protein>
    <submittedName>
        <fullName evidence="1">Uncharacterized protein</fullName>
    </submittedName>
</protein>
<evidence type="ECO:0000313" key="2">
    <source>
        <dbReference type="Proteomes" id="UP000887013"/>
    </source>
</evidence>
<accession>A0A8X6NCU6</accession>
<dbReference type="AlphaFoldDB" id="A0A8X6NCU6"/>
<keyword evidence="2" id="KW-1185">Reference proteome</keyword>
<comment type="caution">
    <text evidence="1">The sequence shown here is derived from an EMBL/GenBank/DDBJ whole genome shotgun (WGS) entry which is preliminary data.</text>
</comment>
<proteinExistence type="predicted"/>
<sequence>MLPHKSKSSESCPDLISKKVIVHSPLKSSFSLELRKDLLKNSLSDIEIMASKVKESKGGESNLQSEKGKFKPGGDIFENERVLSHCTTGGNIRQNHFLSSEERSLNFDYAEFGKQIPNVSRKETLHSANKYPKFLECNEQSCSASQCGSKKTQLELTFDVRDNPEQQITENNVNNDTNEQGRMHMDYSTPIHSRNNQTRLQNLPSCWNRSEYTSFECRGQFSQSSSSDTFSFSNPLPKPSICYTADQKQENIEDIYENYRLFIGDRRITRSNTCGQRTETRNWRSRISRLFHVMGERLRKVFSSR</sequence>
<name>A0A8X6NCU6_NEPPI</name>
<reference evidence="1" key="1">
    <citation type="submission" date="2020-08" db="EMBL/GenBank/DDBJ databases">
        <title>Multicomponent nature underlies the extraordinary mechanical properties of spider dragline silk.</title>
        <authorList>
            <person name="Kono N."/>
            <person name="Nakamura H."/>
            <person name="Mori M."/>
            <person name="Yoshida Y."/>
            <person name="Ohtoshi R."/>
            <person name="Malay A.D."/>
            <person name="Moran D.A.P."/>
            <person name="Tomita M."/>
            <person name="Numata K."/>
            <person name="Arakawa K."/>
        </authorList>
    </citation>
    <scope>NUCLEOTIDE SEQUENCE</scope>
</reference>
<dbReference type="Proteomes" id="UP000887013">
    <property type="component" value="Unassembled WGS sequence"/>
</dbReference>